<organism evidence="1 2">
    <name type="scientific">Pterulicium gracile</name>
    <dbReference type="NCBI Taxonomy" id="1884261"/>
    <lineage>
        <taxon>Eukaryota</taxon>
        <taxon>Fungi</taxon>
        <taxon>Dikarya</taxon>
        <taxon>Basidiomycota</taxon>
        <taxon>Agaricomycotina</taxon>
        <taxon>Agaricomycetes</taxon>
        <taxon>Agaricomycetidae</taxon>
        <taxon>Agaricales</taxon>
        <taxon>Pleurotineae</taxon>
        <taxon>Pterulaceae</taxon>
        <taxon>Pterulicium</taxon>
    </lineage>
</organism>
<reference evidence="1 2" key="1">
    <citation type="journal article" date="2019" name="Nat. Ecol. Evol.">
        <title>Megaphylogeny resolves global patterns of mushroom evolution.</title>
        <authorList>
            <person name="Varga T."/>
            <person name="Krizsan K."/>
            <person name="Foldi C."/>
            <person name="Dima B."/>
            <person name="Sanchez-Garcia M."/>
            <person name="Sanchez-Ramirez S."/>
            <person name="Szollosi G.J."/>
            <person name="Szarkandi J.G."/>
            <person name="Papp V."/>
            <person name="Albert L."/>
            <person name="Andreopoulos W."/>
            <person name="Angelini C."/>
            <person name="Antonin V."/>
            <person name="Barry K.W."/>
            <person name="Bougher N.L."/>
            <person name="Buchanan P."/>
            <person name="Buyck B."/>
            <person name="Bense V."/>
            <person name="Catcheside P."/>
            <person name="Chovatia M."/>
            <person name="Cooper J."/>
            <person name="Damon W."/>
            <person name="Desjardin D."/>
            <person name="Finy P."/>
            <person name="Geml J."/>
            <person name="Haridas S."/>
            <person name="Hughes K."/>
            <person name="Justo A."/>
            <person name="Karasinski D."/>
            <person name="Kautmanova I."/>
            <person name="Kiss B."/>
            <person name="Kocsube S."/>
            <person name="Kotiranta H."/>
            <person name="LaButti K.M."/>
            <person name="Lechner B.E."/>
            <person name="Liimatainen K."/>
            <person name="Lipzen A."/>
            <person name="Lukacs Z."/>
            <person name="Mihaltcheva S."/>
            <person name="Morgado L.N."/>
            <person name="Niskanen T."/>
            <person name="Noordeloos M.E."/>
            <person name="Ohm R.A."/>
            <person name="Ortiz-Santana B."/>
            <person name="Ovrebo C."/>
            <person name="Racz N."/>
            <person name="Riley R."/>
            <person name="Savchenko A."/>
            <person name="Shiryaev A."/>
            <person name="Soop K."/>
            <person name="Spirin V."/>
            <person name="Szebenyi C."/>
            <person name="Tomsovsky M."/>
            <person name="Tulloss R.E."/>
            <person name="Uehling J."/>
            <person name="Grigoriev I.V."/>
            <person name="Vagvolgyi C."/>
            <person name="Papp T."/>
            <person name="Martin F.M."/>
            <person name="Miettinen O."/>
            <person name="Hibbett D.S."/>
            <person name="Nagy L.G."/>
        </authorList>
    </citation>
    <scope>NUCLEOTIDE SEQUENCE [LARGE SCALE GENOMIC DNA]</scope>
    <source>
        <strain evidence="1 2">CBS 309.79</strain>
    </source>
</reference>
<protein>
    <submittedName>
        <fullName evidence="1">Uncharacterized protein</fullName>
    </submittedName>
</protein>
<gene>
    <name evidence="1" type="ORF">BDV98DRAFT_590408</name>
</gene>
<accession>A0A5C3QSW4</accession>
<evidence type="ECO:0000313" key="2">
    <source>
        <dbReference type="Proteomes" id="UP000305067"/>
    </source>
</evidence>
<name>A0A5C3QSW4_9AGAR</name>
<dbReference type="STRING" id="1884261.A0A5C3QSW4"/>
<dbReference type="AlphaFoldDB" id="A0A5C3QSW4"/>
<proteinExistence type="predicted"/>
<sequence length="692" mass="77015">MGCGLKSWVFPPFLPTSPPLFRMRSFVSTALHTLSVAALMSALPSDPCAKIAGQKWVSPRDVRACYSSFRVDQKEKSNVRVLPLERHCFSASKMIEVLSKTLAFHASTNYQINAPEPYTSDIHEDILATLAKIGRQRQKSDYDLHIALSRTLKRVNDGHCVWVNYCYDSVYVEYLPIPLVLLTDMRGAQYGGSLFRANGYITFAHVSHGHSVAISPAASEVASAEFPDQIEFWQNSLPGKLKGKLESLNGARAILINGLDPFVSVNANAAITVVLTIKREGAILPETILIPYRSRFAGVPFTDSASYRQNNCKPTKYTNGQDYYTSSIASLGPTEELPIEKAEQQPRLNLEERKKYALNVLLNNIPFQNVILPERLQPALPSSDADYTVARYHMLDDGVTGVWPWAVSRLLGTSSFSKGLQDLKAKGATRLLICRTVLIIFFFQTNNGEGYVCVSVFLHRLIAGAKPNTVPQAGLYTTARVNPLAQEIVQAYIDKDFDPEVCTLYPPIGWRDENNEFFGPGRNWLLLTRNVSVDGRNDYFSPKIGNECYPDGMLDVPEEAVFDPRQVVIIGNGRFTWKSCRDRGQSLSVEGRAHLSNIAAIDAECKTAKLKSHPLAPPDLLVNGVQGISWRLGFGYDQPDEPEEWKARPADLNLALDATMYVYSALHVNTRLKCFVYTFSANVTHKMCGTKL</sequence>
<keyword evidence="2" id="KW-1185">Reference proteome</keyword>
<dbReference type="EMBL" id="ML178818">
    <property type="protein sequence ID" value="TFL04627.1"/>
    <property type="molecule type" value="Genomic_DNA"/>
</dbReference>
<dbReference type="OrthoDB" id="27214at2759"/>
<dbReference type="Proteomes" id="UP000305067">
    <property type="component" value="Unassembled WGS sequence"/>
</dbReference>
<evidence type="ECO:0000313" key="1">
    <source>
        <dbReference type="EMBL" id="TFL04627.1"/>
    </source>
</evidence>